<evidence type="ECO:0000259" key="1">
    <source>
        <dbReference type="Pfam" id="PF01863"/>
    </source>
</evidence>
<protein>
    <recommendedName>
        <fullName evidence="1">YgjP-like metallopeptidase domain-containing protein</fullName>
    </recommendedName>
</protein>
<keyword evidence="3" id="KW-1185">Reference proteome</keyword>
<dbReference type="Proteomes" id="UP000198619">
    <property type="component" value="Unassembled WGS sequence"/>
</dbReference>
<gene>
    <name evidence="2" type="ORF">SAMN04488528_101462</name>
</gene>
<evidence type="ECO:0000313" key="2">
    <source>
        <dbReference type="EMBL" id="SFB15179.1"/>
    </source>
</evidence>
<accession>A0A1I0YP63</accession>
<reference evidence="2 3" key="1">
    <citation type="submission" date="2016-10" db="EMBL/GenBank/DDBJ databases">
        <authorList>
            <person name="de Groot N.N."/>
        </authorList>
    </citation>
    <scope>NUCLEOTIDE SEQUENCE [LARGE SCALE GENOMIC DNA]</scope>
    <source>
        <strain evidence="2 3">DSM 12271</strain>
    </source>
</reference>
<dbReference type="STRING" id="84698.SAMN04488528_101462"/>
<dbReference type="PANTHER" id="PTHR30399:SF1">
    <property type="entry name" value="UTP PYROPHOSPHATASE"/>
    <property type="match status" value="1"/>
</dbReference>
<evidence type="ECO:0000313" key="3">
    <source>
        <dbReference type="Proteomes" id="UP000198619"/>
    </source>
</evidence>
<dbReference type="AlphaFoldDB" id="A0A1I0YP63"/>
<dbReference type="InterPro" id="IPR053136">
    <property type="entry name" value="UTP_pyrophosphatase-like"/>
</dbReference>
<dbReference type="OrthoDB" id="9811177at2"/>
<dbReference type="RefSeq" id="WP_090041195.1">
    <property type="nucleotide sequence ID" value="NZ_FOKI01000014.1"/>
</dbReference>
<proteinExistence type="predicted"/>
<dbReference type="PANTHER" id="PTHR30399">
    <property type="entry name" value="UNCHARACTERIZED PROTEIN YGJP"/>
    <property type="match status" value="1"/>
</dbReference>
<organism evidence="2 3">
    <name type="scientific">Clostridium frigidicarnis</name>
    <dbReference type="NCBI Taxonomy" id="84698"/>
    <lineage>
        <taxon>Bacteria</taxon>
        <taxon>Bacillati</taxon>
        <taxon>Bacillota</taxon>
        <taxon>Clostridia</taxon>
        <taxon>Eubacteriales</taxon>
        <taxon>Clostridiaceae</taxon>
        <taxon>Clostridium</taxon>
    </lineage>
</organism>
<feature type="domain" description="YgjP-like metallopeptidase" evidence="1">
    <location>
        <begin position="22"/>
        <end position="216"/>
    </location>
</feature>
<dbReference type="InterPro" id="IPR002725">
    <property type="entry name" value="YgjP-like_metallopeptidase"/>
</dbReference>
<dbReference type="Pfam" id="PF01863">
    <property type="entry name" value="YgjP-like"/>
    <property type="match status" value="1"/>
</dbReference>
<name>A0A1I0YP63_9CLOT</name>
<dbReference type="CDD" id="cd07344">
    <property type="entry name" value="M48_yhfN_like"/>
    <property type="match status" value="1"/>
</dbReference>
<sequence>MEVYIELKGKTYRYNLIKSKRKTIVLKINSFGKIEVRAPYKVSIDYINSFINKKENWLIKNINSINEDLVSDKIYFLGDLYKIKTTEGLCNSCLIDKNEINIIHKKHINPKDIFINKCKEEFSKIIQPIIYKNANMLCVNPNKINIKILKSRWGSCSSKGNINLNLCLIGAPLSVIEYVIVHELCHMIEMNHSKEFWDLVKRSYGNYDKSELWLKNNGMNLINFFVL</sequence>
<dbReference type="EMBL" id="FOKI01000014">
    <property type="protein sequence ID" value="SFB15179.1"/>
    <property type="molecule type" value="Genomic_DNA"/>
</dbReference>
<dbReference type="Gene3D" id="3.30.2010.10">
    <property type="entry name" value="Metalloproteases ('zincins'), catalytic domain"/>
    <property type="match status" value="1"/>
</dbReference>